<dbReference type="PROSITE" id="PS50191">
    <property type="entry name" value="CRAL_TRIO"/>
    <property type="match status" value="1"/>
</dbReference>
<accession>A0A6C0JG12</accession>
<reference evidence="2" key="1">
    <citation type="journal article" date="2020" name="Nature">
        <title>Giant virus diversity and host interactions through global metagenomics.</title>
        <authorList>
            <person name="Schulz F."/>
            <person name="Roux S."/>
            <person name="Paez-Espino D."/>
            <person name="Jungbluth S."/>
            <person name="Walsh D.A."/>
            <person name="Denef V.J."/>
            <person name="McMahon K.D."/>
            <person name="Konstantinidis K.T."/>
            <person name="Eloe-Fadrosh E.A."/>
            <person name="Kyrpides N.C."/>
            <person name="Woyke T."/>
        </authorList>
    </citation>
    <scope>NUCLEOTIDE SEQUENCE</scope>
    <source>
        <strain evidence="2">GVMAG-M-3300027708-20</strain>
    </source>
</reference>
<dbReference type="SUPFAM" id="SSF52087">
    <property type="entry name" value="CRAL/TRIO domain"/>
    <property type="match status" value="1"/>
</dbReference>
<organism evidence="2">
    <name type="scientific">viral metagenome</name>
    <dbReference type="NCBI Taxonomy" id="1070528"/>
    <lineage>
        <taxon>unclassified sequences</taxon>
        <taxon>metagenomes</taxon>
        <taxon>organismal metagenomes</taxon>
    </lineage>
</organism>
<feature type="domain" description="CRAL-TRIO" evidence="1">
    <location>
        <begin position="80"/>
        <end position="185"/>
    </location>
</feature>
<sequence>MENEFMKKMNTLTNQYYADNKKNTFFKTRQKNECANTVLQNVGIETLIPNTIYHIPNTNRIFLDYNVFKLYATPDNYDTVVEYILAVFNKCITENGNFEAHIDLNSFTLSAAERYKTIITLFINKCMITNSGYSKNIGKMCIYNTTSTFQGIAKFLMPLIDPTVKSKISIYDKSVSPEFISQIKN</sequence>
<dbReference type="EMBL" id="MN740389">
    <property type="protein sequence ID" value="QHU03800.1"/>
    <property type="molecule type" value="Genomic_DNA"/>
</dbReference>
<protein>
    <recommendedName>
        <fullName evidence="1">CRAL-TRIO domain-containing protein</fullName>
    </recommendedName>
</protein>
<name>A0A6C0JG12_9ZZZZ</name>
<dbReference type="Pfam" id="PF00650">
    <property type="entry name" value="CRAL_TRIO"/>
    <property type="match status" value="1"/>
</dbReference>
<dbReference type="InterPro" id="IPR036865">
    <property type="entry name" value="CRAL-TRIO_dom_sf"/>
</dbReference>
<evidence type="ECO:0000259" key="1">
    <source>
        <dbReference type="PROSITE" id="PS50191"/>
    </source>
</evidence>
<dbReference type="InterPro" id="IPR001251">
    <property type="entry name" value="CRAL-TRIO_dom"/>
</dbReference>
<evidence type="ECO:0000313" key="2">
    <source>
        <dbReference type="EMBL" id="QHU03800.1"/>
    </source>
</evidence>
<dbReference type="AlphaFoldDB" id="A0A6C0JG12"/>
<dbReference type="Gene3D" id="3.40.525.10">
    <property type="entry name" value="CRAL-TRIO lipid binding domain"/>
    <property type="match status" value="1"/>
</dbReference>
<proteinExistence type="predicted"/>